<feature type="transmembrane region" description="Helical" evidence="10">
    <location>
        <begin position="354"/>
        <end position="376"/>
    </location>
</feature>
<evidence type="ECO:0000256" key="8">
    <source>
        <dbReference type="ARBA" id="ARBA00023136"/>
    </source>
</evidence>
<evidence type="ECO:0000313" key="11">
    <source>
        <dbReference type="EMBL" id="OGK01153.1"/>
    </source>
</evidence>
<reference evidence="11 12" key="1">
    <citation type="journal article" date="2016" name="Nat. Commun.">
        <title>Thousands of microbial genomes shed light on interconnected biogeochemical processes in an aquifer system.</title>
        <authorList>
            <person name="Anantharaman K."/>
            <person name="Brown C.T."/>
            <person name="Hug L.A."/>
            <person name="Sharon I."/>
            <person name="Castelle C.J."/>
            <person name="Probst A.J."/>
            <person name="Thomas B.C."/>
            <person name="Singh A."/>
            <person name="Wilkins M.J."/>
            <person name="Karaoz U."/>
            <person name="Brodie E.L."/>
            <person name="Williams K.H."/>
            <person name="Hubbard S.S."/>
            <person name="Banfield J.F."/>
        </authorList>
    </citation>
    <scope>NUCLEOTIDE SEQUENCE [LARGE SCALE GENOMIC DNA]</scope>
</reference>
<keyword evidence="2" id="KW-0813">Transport</keyword>
<evidence type="ECO:0000256" key="10">
    <source>
        <dbReference type="SAM" id="Phobius"/>
    </source>
</evidence>
<organism evidence="11 12">
    <name type="scientific">Candidatus Raymondbacteria bacterium RIFOXYD12_FULL_49_13</name>
    <dbReference type="NCBI Taxonomy" id="1817890"/>
    <lineage>
        <taxon>Bacteria</taxon>
        <taxon>Raymondiibacteriota</taxon>
    </lineage>
</organism>
<feature type="transmembrane region" description="Helical" evidence="10">
    <location>
        <begin position="323"/>
        <end position="348"/>
    </location>
</feature>
<dbReference type="EMBL" id="MFYX01000131">
    <property type="protein sequence ID" value="OGK01153.1"/>
    <property type="molecule type" value="Genomic_DNA"/>
</dbReference>
<accession>A0A1F7F3L3</accession>
<dbReference type="PANTHER" id="PTHR43298:SF2">
    <property type="entry name" value="FMN_FAD EXPORTER YEEO-RELATED"/>
    <property type="match status" value="1"/>
</dbReference>
<keyword evidence="3" id="KW-0050">Antiport</keyword>
<dbReference type="GO" id="GO:0042910">
    <property type="term" value="F:xenobiotic transmembrane transporter activity"/>
    <property type="evidence" value="ECO:0007669"/>
    <property type="project" value="InterPro"/>
</dbReference>
<keyword evidence="5 10" id="KW-0812">Transmembrane</keyword>
<feature type="transmembrane region" description="Helical" evidence="10">
    <location>
        <begin position="415"/>
        <end position="444"/>
    </location>
</feature>
<evidence type="ECO:0000256" key="6">
    <source>
        <dbReference type="ARBA" id="ARBA00022989"/>
    </source>
</evidence>
<dbReference type="GO" id="GO:0005886">
    <property type="term" value="C:plasma membrane"/>
    <property type="evidence" value="ECO:0007669"/>
    <property type="project" value="UniProtKB-SubCell"/>
</dbReference>
<gene>
    <name evidence="11" type="ORF">A2519_01355</name>
</gene>
<keyword evidence="7" id="KW-0406">Ion transport</keyword>
<dbReference type="Pfam" id="PF01554">
    <property type="entry name" value="MatE"/>
    <property type="match status" value="2"/>
</dbReference>
<proteinExistence type="predicted"/>
<dbReference type="InterPro" id="IPR050222">
    <property type="entry name" value="MATE_MdtK"/>
</dbReference>
<dbReference type="GO" id="GO:0015297">
    <property type="term" value="F:antiporter activity"/>
    <property type="evidence" value="ECO:0007669"/>
    <property type="project" value="UniProtKB-KW"/>
</dbReference>
<feature type="transmembrane region" description="Helical" evidence="10">
    <location>
        <begin position="388"/>
        <end position="409"/>
    </location>
</feature>
<name>A0A1F7F3L3_UNCRA</name>
<protein>
    <recommendedName>
        <fullName evidence="9">Multidrug-efflux transporter</fullName>
    </recommendedName>
</protein>
<dbReference type="PANTHER" id="PTHR43298">
    <property type="entry name" value="MULTIDRUG RESISTANCE PROTEIN NORM-RELATED"/>
    <property type="match status" value="1"/>
</dbReference>
<feature type="transmembrane region" description="Helical" evidence="10">
    <location>
        <begin position="133"/>
        <end position="152"/>
    </location>
</feature>
<dbReference type="AlphaFoldDB" id="A0A1F7F3L3"/>
<evidence type="ECO:0000256" key="1">
    <source>
        <dbReference type="ARBA" id="ARBA00004651"/>
    </source>
</evidence>
<dbReference type="Proteomes" id="UP000179243">
    <property type="component" value="Unassembled WGS sequence"/>
</dbReference>
<evidence type="ECO:0000256" key="3">
    <source>
        <dbReference type="ARBA" id="ARBA00022449"/>
    </source>
</evidence>
<feature type="transmembrane region" description="Helical" evidence="10">
    <location>
        <begin position="164"/>
        <end position="188"/>
    </location>
</feature>
<evidence type="ECO:0000313" key="12">
    <source>
        <dbReference type="Proteomes" id="UP000179243"/>
    </source>
</evidence>
<evidence type="ECO:0000256" key="9">
    <source>
        <dbReference type="ARBA" id="ARBA00031636"/>
    </source>
</evidence>
<evidence type="ECO:0000256" key="2">
    <source>
        <dbReference type="ARBA" id="ARBA00022448"/>
    </source>
</evidence>
<comment type="subcellular location">
    <subcellularLocation>
        <location evidence="1">Cell membrane</location>
        <topology evidence="1">Multi-pass membrane protein</topology>
    </subcellularLocation>
</comment>
<keyword evidence="4" id="KW-1003">Cell membrane</keyword>
<dbReference type="GO" id="GO:0006811">
    <property type="term" value="P:monoatomic ion transport"/>
    <property type="evidence" value="ECO:0007669"/>
    <property type="project" value="UniProtKB-KW"/>
</dbReference>
<comment type="caution">
    <text evidence="11">The sequence shown here is derived from an EMBL/GenBank/DDBJ whole genome shotgun (WGS) entry which is preliminary data.</text>
</comment>
<evidence type="ECO:0000256" key="4">
    <source>
        <dbReference type="ARBA" id="ARBA00022475"/>
    </source>
</evidence>
<dbReference type="InterPro" id="IPR048279">
    <property type="entry name" value="MdtK-like"/>
</dbReference>
<dbReference type="NCBIfam" id="TIGR00797">
    <property type="entry name" value="matE"/>
    <property type="match status" value="1"/>
</dbReference>
<evidence type="ECO:0000256" key="7">
    <source>
        <dbReference type="ARBA" id="ARBA00023065"/>
    </source>
</evidence>
<feature type="transmembrane region" description="Helical" evidence="10">
    <location>
        <begin position="90"/>
        <end position="112"/>
    </location>
</feature>
<keyword evidence="6 10" id="KW-1133">Transmembrane helix</keyword>
<sequence length="474" mass="51750">MATDLTRGPITRTLISLAFPTLGMLVLQQAYMYIDMACVGRLGKNALAAVVVGNVYSTIIFTISMAFTRSVLHFISSAISRRDYEEANALLFRIFTLATATGVLFSAAYFIFVERLVGIMAREPEVIRLAVQYFTLISLMPAIALPSMTIITALRADGDTRTSFWISAVTNAIDAVLCVLLVFGFFIFPRLGIRGAALAALISRFLSLSVLMTLVLRGYGNLKLTFPKSGILPARADASLFLKHFFPSLGEGILRGFNTFFIVKIVSPFGAAGLSTMMICQRIIYFLGIFSNSLESASSAIMGQSLGIGAVKRGWQSFRQANVLYLSLAATGIAAMILFPGFFINLFIHDPEVLAIGRIGLRILAFSALFFGVINLGGSGLNVSGNPFWSMLIALAGNYLIQLPLAYVLSRFTRLGLYGIWIADVSTHVVQGAIFLFIFITGLWHRKYRRDRAKEWILEGAAIQSGTSCPRIPG</sequence>
<evidence type="ECO:0000256" key="5">
    <source>
        <dbReference type="ARBA" id="ARBA00022692"/>
    </source>
</evidence>
<feature type="transmembrane region" description="Helical" evidence="10">
    <location>
        <begin position="195"/>
        <end position="216"/>
    </location>
</feature>
<keyword evidence="8 10" id="KW-0472">Membrane</keyword>
<dbReference type="PIRSF" id="PIRSF006603">
    <property type="entry name" value="DinF"/>
    <property type="match status" value="1"/>
</dbReference>
<feature type="transmembrane region" description="Helical" evidence="10">
    <location>
        <begin position="14"/>
        <end position="34"/>
    </location>
</feature>
<dbReference type="InterPro" id="IPR002528">
    <property type="entry name" value="MATE_fam"/>
</dbReference>
<feature type="transmembrane region" description="Helical" evidence="10">
    <location>
        <begin position="46"/>
        <end position="67"/>
    </location>
</feature>